<keyword evidence="2" id="KW-1185">Reference proteome</keyword>
<evidence type="ECO:0000313" key="2">
    <source>
        <dbReference type="Proteomes" id="UP001239111"/>
    </source>
</evidence>
<accession>A0ACC2NX89</accession>
<sequence length="2757" mass="313530">MENLEEEDPNMETDQVDAPECEVKLEDIEPPATPESTKDEVASENNADLKSEALETNSENEAVKVESPKVWKPVLGKIQAKKRLMAFANKFSPIPKVNKLKTKADKVKREEKILAIEEIVREENKSRQAAQEMREISVKNILQERKMRDMGRDQKRGDHFSRRSTSYRRGGDRDRRRNRDRRSRSRSRPRSGRKSPQDDERYGRNKHKDRRDRDEKRDDRKDIPKNKREELKPKEDNSKLSDRSRREPVKYAEANKEDRKSDLFKQDSKNESRKSYSTDFENREKKPQQKIEDIPLRDDFDNGGMDKVINDFKKDELKHERIKNVKQDHNQVEKTNIDTKHERRDRKEKMGKSEIHEREFKRGENNKESISERSKWDDDGAIRNEKSKWDDEETPEQDEIKVDRSRRESKSEVGKKGDMAPISRKEENESDTSNRDDSSNDAKRDDDRGEIRSKWDEMSYKRDDSRDKKSDRIDGKEKREESRVKVHRDRGREKDKLRELREKELSRCRSWKDFRKYGFSIDDVAYLRGNDVADKMDKVRTAEDYNEHLEQVLLLRNSRQERYPFVAEAAEEGTKEYPPEMIKITKSKPPLAWSGNPKLSIFFNRQFIFSAVSPDRREKLADICQATQIRIITSEREEGHHERPWYKTLDPSKSISIRTSVEVPSFPRSKWDSENELSDVDDNVFEKTSQETLIPKEKSRVTDSSLKSESDLRKSYSQLKAEQHEIDVNLNQEVEEEPERVPMIEKEAVLMREKPRKSRSKSRSKKQKEAIPTDQPCDELQLKKSKRKKKRLPGDPSKKKDKSATKKNKEDKKEKHRSKEDKHHRHHRHHKDKKRLAEEQGEIGEVPSEKDVSEAKSDLTPEPEVRDDKLVSEYEQFMKMVSTSEPTEAELSPSQQMSSDSRRTSSSTNFFDFSLEAKLTTSSTGSVKLPEIPMPLEEPKQSVHVSKASPSVTKTARISEKEVSDELSEETEKVKENSPSPAPKAPRQKKAKVDEVSDNYEPSAEESSEGEDKSPSVPSDWELIKVKKEKISDEANELTSPTPVKKSKGSRKNVSKKRKRHDSSSSDSSSSSSSDSDDEDSKAKRRKRKRKRARKSATTTSSSESDSSSSSSSESSSSEEVVRKKRKRKAEKKKRKRKRLKKLSKKLKKKQRKRKAESSDSSSDSSESEDEPPKKKRARKGKAKKKSKQSDEKESPSKPKANGTKSKQSGKRSKTSKTSSSGSSSANKDDSKSSSKSSQEYTEPEITTPDQIDEEIKLVKSPLPADDDHSEWEKDSCAAKEFFETSKTVEPVLTTSIKKEKIRKEKPDTRETIPDKNINTVDTKLSEVETKKSRKNKKDDEMAKWDMEQANKALEELKKKPNEWVNTDFDSLNVITLSQLQQHHQKPPVMPASAIRKSEIFVNEWEVDSLDALPEPVPMPVPKVEVPKPVPKVESPKPVEPPKMKIVDKEIRYDKTTDTYIPYEVPISKESKKKEKKEKRTSTVRIWEDEQENAEREERMLLEKENKEKASAESENKKNAEAVVKIETDDKSSSKKRNRWDVENQAGGFENAQPVMWEVENQMWQPKQSIDNLISVKTEKSVNSPLLEAVSARVKDDPALLTPSFNSPLLEAMSARVKDDSAKYKSSSSRFTPPKQVPAVDSPGSVRRKRDEIRMLERAFSAKDMDTLDLEGPKKSDSVAKKEHKPISKNKEAREIATPLTSSRKVVEDKTSKRPADIVEASEFGIPVLAEIDSKLDQPTEKPYRDVFDEMENLDFERNVSDKAIQKPIEPSASKDTSRKNDAKLTPKQSTSRQIPVTSESLEASTKKKAQLEDIESDKKVPESSHPEQIQPSSKSSKASSSPPSSSSSRRKSSPSRSKDNSENHSKTKSSDKDSSSRDRRDHRTSRRSPAGSSSKSDSKSEGGRTGSPRRSRSRSRSRSPRRRSDKSKSSSSKRDRRTPDRRSSSHRDKKSSSSASSKSDRSRKRYDDSSDRDKPKEKPYDPMEILRERNYEGDRLRGNRPRIDEEEPKSRRGDEKLPINPYPSEYNHENRGWSRDSSLDRDGRSHSSHSLTSSSARNRSRDSSKYDRRDRRDSRSPDSPLSRREKLPPLRKSSPPPPSRLRRSRSRCRNESRPLDKSRRSRSWSPMKNRYSGNRIDDEALRLEDEARRLGESSNLMAPMLRTSDGTPLARPSLERSRRMDTIIQLTGGPLDEPKSLHPSDRYPVSSTENEFKVFYQPGNLTYPKIDDEATDSPKRLSLDDRLELELGIKKSPAGPPGPPSSYSAPRYLPNLSGHPGVPPPGQHPYVRHQQQTVLQVGDVLQVIPGDFPPRPAESGQIVRVGNVLEVVPSPAAPWSQQQQQQQPSSAGASPVVRFPQPPPVVVTSSPATVSPIILPGVVRPPVLIAQQPVLTSPAVTFSAPKVPPPEPLPQPVYNYEAILEERRIEKEERKRLREIKRKEKERRRFERAKKRAEKILGTGQPIETTSSPAFGENVVDKNQQASLSESETIDKKELDEEGKELQRQVVAKEVACGLASIIPPAPAKGILILPGFGNISMTNGILESGDDADTEKDRDSSASRAEEAARVLILTRTKKSVQFADGIKPGEGTSPSGGEGDMPSPPPPESNSSKDEDSLDITKKLRTRKIRKKQKRTKPQKSKKKIKVKIITLKKPKLSPVPALGLDDSDEDDDRSPPPPPPGSPPPPHMWPSYLQTWTTTVLPKTGVVTSTVTTAPITTSPATTTMASSANLPAPPTPLPLLVPPPPLNYSIQPCSKA</sequence>
<protein>
    <submittedName>
        <fullName evidence="1">Uncharacterized protein</fullName>
    </submittedName>
</protein>
<comment type="caution">
    <text evidence="1">The sequence shown here is derived from an EMBL/GenBank/DDBJ whole genome shotgun (WGS) entry which is preliminary data.</text>
</comment>
<organism evidence="1 2">
    <name type="scientific">Eretmocerus hayati</name>
    <dbReference type="NCBI Taxonomy" id="131215"/>
    <lineage>
        <taxon>Eukaryota</taxon>
        <taxon>Metazoa</taxon>
        <taxon>Ecdysozoa</taxon>
        <taxon>Arthropoda</taxon>
        <taxon>Hexapoda</taxon>
        <taxon>Insecta</taxon>
        <taxon>Pterygota</taxon>
        <taxon>Neoptera</taxon>
        <taxon>Endopterygota</taxon>
        <taxon>Hymenoptera</taxon>
        <taxon>Apocrita</taxon>
        <taxon>Proctotrupomorpha</taxon>
        <taxon>Chalcidoidea</taxon>
        <taxon>Aphelinidae</taxon>
        <taxon>Aphelininae</taxon>
        <taxon>Eretmocerus</taxon>
    </lineage>
</organism>
<dbReference type="EMBL" id="CM056742">
    <property type="protein sequence ID" value="KAJ8675771.1"/>
    <property type="molecule type" value="Genomic_DNA"/>
</dbReference>
<gene>
    <name evidence="1" type="ORF">QAD02_011557</name>
</gene>
<evidence type="ECO:0000313" key="1">
    <source>
        <dbReference type="EMBL" id="KAJ8675771.1"/>
    </source>
</evidence>
<dbReference type="Proteomes" id="UP001239111">
    <property type="component" value="Chromosome 2"/>
</dbReference>
<reference evidence="1" key="1">
    <citation type="submission" date="2023-04" db="EMBL/GenBank/DDBJ databases">
        <title>A chromosome-level genome assembly of the parasitoid wasp Eretmocerus hayati.</title>
        <authorList>
            <person name="Zhong Y."/>
            <person name="Liu S."/>
            <person name="Liu Y."/>
        </authorList>
    </citation>
    <scope>NUCLEOTIDE SEQUENCE</scope>
    <source>
        <strain evidence="1">ZJU_SS_LIU_2023</strain>
    </source>
</reference>
<name>A0ACC2NX89_9HYME</name>
<proteinExistence type="predicted"/>